<protein>
    <recommendedName>
        <fullName evidence="3 11">Shikimate kinase</fullName>
        <shortName evidence="11">SK</shortName>
        <ecNumber evidence="3 11">2.7.1.71</ecNumber>
    </recommendedName>
</protein>
<dbReference type="HAMAP" id="MF_00109">
    <property type="entry name" value="Shikimate_kinase"/>
    <property type="match status" value="1"/>
</dbReference>
<dbReference type="AlphaFoldDB" id="A0A852SEI4"/>
<comment type="caution">
    <text evidence="11">Lacks conserved residue(s) required for the propagation of feature annotation.</text>
</comment>
<keyword evidence="4 11" id="KW-0028">Amino-acid biosynthesis</keyword>
<name>A0A852SEI4_9MICO</name>
<feature type="binding site" evidence="11">
    <location>
        <position position="138"/>
    </location>
    <ligand>
        <name>substrate</name>
    </ligand>
</feature>
<dbReference type="GO" id="GO:0000287">
    <property type="term" value="F:magnesium ion binding"/>
    <property type="evidence" value="ECO:0007669"/>
    <property type="project" value="UniProtKB-UniRule"/>
</dbReference>
<reference evidence="12 13" key="1">
    <citation type="submission" date="2020-07" db="EMBL/GenBank/DDBJ databases">
        <title>Sequencing the genomes of 1000 actinobacteria strains.</title>
        <authorList>
            <person name="Klenk H.-P."/>
        </authorList>
    </citation>
    <scope>NUCLEOTIDE SEQUENCE [LARGE SCALE GENOMIC DNA]</scope>
    <source>
        <strain evidence="12 13">DSM 23870</strain>
    </source>
</reference>
<keyword evidence="5 11" id="KW-0808">Transferase</keyword>
<feature type="binding site" evidence="11">
    <location>
        <position position="40"/>
    </location>
    <ligand>
        <name>substrate</name>
    </ligand>
</feature>
<dbReference type="InterPro" id="IPR000623">
    <property type="entry name" value="Shikimate_kinase/TSH1"/>
</dbReference>
<dbReference type="GO" id="GO:0008652">
    <property type="term" value="P:amino acid biosynthetic process"/>
    <property type="evidence" value="ECO:0007669"/>
    <property type="project" value="UniProtKB-KW"/>
</dbReference>
<sequence>MSLGDRAALPLVFIGPMAAGKSKIGRRVARGLGVPFIDTDQRIVAQHGPIEQIFTRDGEERFRQIEREVVADALREQAVVSLGGGAVLDVDTQAELAGASVVYVTVSAAAVAERLAGTDRPLVAGDGVAAWERIFTARRPIYERLATLTIDSSRTPMMRLVDHVVAWHKEEQR</sequence>
<proteinExistence type="inferred from homology"/>
<dbReference type="PROSITE" id="PS01128">
    <property type="entry name" value="SHIKIMATE_KINASE"/>
    <property type="match status" value="1"/>
</dbReference>
<evidence type="ECO:0000256" key="11">
    <source>
        <dbReference type="HAMAP-Rule" id="MF_00109"/>
    </source>
</evidence>
<keyword evidence="7 11" id="KW-0418">Kinase</keyword>
<evidence type="ECO:0000256" key="6">
    <source>
        <dbReference type="ARBA" id="ARBA00022741"/>
    </source>
</evidence>
<keyword evidence="6 11" id="KW-0547">Nucleotide-binding</keyword>
<comment type="pathway">
    <text evidence="1 11">Metabolic intermediate biosynthesis; chorismate biosynthesis; chorismate from D-erythrose 4-phosphate and phosphoenolpyruvate: step 5/7.</text>
</comment>
<dbReference type="GO" id="GO:0005524">
    <property type="term" value="F:ATP binding"/>
    <property type="evidence" value="ECO:0007669"/>
    <property type="project" value="UniProtKB-UniRule"/>
</dbReference>
<feature type="binding site" evidence="11">
    <location>
        <position position="63"/>
    </location>
    <ligand>
        <name>substrate</name>
    </ligand>
</feature>
<evidence type="ECO:0000256" key="10">
    <source>
        <dbReference type="ARBA" id="ARBA00048567"/>
    </source>
</evidence>
<evidence type="ECO:0000256" key="3">
    <source>
        <dbReference type="ARBA" id="ARBA00012154"/>
    </source>
</evidence>
<evidence type="ECO:0000313" key="13">
    <source>
        <dbReference type="Proteomes" id="UP000581087"/>
    </source>
</evidence>
<evidence type="ECO:0000256" key="5">
    <source>
        <dbReference type="ARBA" id="ARBA00022679"/>
    </source>
</evidence>
<comment type="cofactor">
    <cofactor evidence="11">
        <name>Mg(2+)</name>
        <dbReference type="ChEBI" id="CHEBI:18420"/>
    </cofactor>
    <text evidence="11">Binds 1 Mg(2+) ion per subunit.</text>
</comment>
<evidence type="ECO:0000313" key="12">
    <source>
        <dbReference type="EMBL" id="NYD65895.1"/>
    </source>
</evidence>
<dbReference type="GO" id="GO:0009073">
    <property type="term" value="P:aromatic amino acid family biosynthetic process"/>
    <property type="evidence" value="ECO:0007669"/>
    <property type="project" value="UniProtKB-KW"/>
</dbReference>
<evidence type="ECO:0000256" key="2">
    <source>
        <dbReference type="ARBA" id="ARBA00006997"/>
    </source>
</evidence>
<keyword evidence="9 11" id="KW-0057">Aromatic amino acid biosynthesis</keyword>
<feature type="binding site" evidence="11">
    <location>
        <position position="84"/>
    </location>
    <ligand>
        <name>substrate</name>
    </ligand>
</feature>
<dbReference type="Proteomes" id="UP000581087">
    <property type="component" value="Unassembled WGS sequence"/>
</dbReference>
<evidence type="ECO:0000256" key="7">
    <source>
        <dbReference type="ARBA" id="ARBA00022777"/>
    </source>
</evidence>
<dbReference type="UniPathway" id="UPA00053">
    <property type="reaction ID" value="UER00088"/>
</dbReference>
<dbReference type="Gene3D" id="3.40.50.300">
    <property type="entry name" value="P-loop containing nucleotide triphosphate hydrolases"/>
    <property type="match status" value="1"/>
</dbReference>
<dbReference type="InterPro" id="IPR023000">
    <property type="entry name" value="Shikimate_kinase_CS"/>
</dbReference>
<dbReference type="SUPFAM" id="SSF52540">
    <property type="entry name" value="P-loop containing nucleoside triphosphate hydrolases"/>
    <property type="match status" value="1"/>
</dbReference>
<dbReference type="RefSeq" id="WP_179419910.1">
    <property type="nucleotide sequence ID" value="NZ_JACCBI010000001.1"/>
</dbReference>
<dbReference type="GO" id="GO:0005829">
    <property type="term" value="C:cytosol"/>
    <property type="evidence" value="ECO:0007669"/>
    <property type="project" value="TreeGrafter"/>
</dbReference>
<keyword evidence="11" id="KW-0963">Cytoplasm</keyword>
<dbReference type="PANTHER" id="PTHR21087">
    <property type="entry name" value="SHIKIMATE KINASE"/>
    <property type="match status" value="1"/>
</dbReference>
<dbReference type="InterPro" id="IPR031322">
    <property type="entry name" value="Shikimate/glucono_kinase"/>
</dbReference>
<comment type="similarity">
    <text evidence="2 11">Belongs to the shikimate kinase family.</text>
</comment>
<dbReference type="InterPro" id="IPR027417">
    <property type="entry name" value="P-loop_NTPase"/>
</dbReference>
<feature type="binding site" evidence="11">
    <location>
        <begin position="18"/>
        <end position="23"/>
    </location>
    <ligand>
        <name>ATP</name>
        <dbReference type="ChEBI" id="CHEBI:30616"/>
    </ligand>
</feature>
<comment type="subcellular location">
    <subcellularLocation>
        <location evidence="11">Cytoplasm</location>
    </subcellularLocation>
</comment>
<keyword evidence="8 11" id="KW-0067">ATP-binding</keyword>
<feature type="binding site" evidence="11">
    <location>
        <position position="120"/>
    </location>
    <ligand>
        <name>ATP</name>
        <dbReference type="ChEBI" id="CHEBI:30616"/>
    </ligand>
</feature>
<dbReference type="PRINTS" id="PR01100">
    <property type="entry name" value="SHIKIMTKNASE"/>
</dbReference>
<evidence type="ECO:0000256" key="8">
    <source>
        <dbReference type="ARBA" id="ARBA00022840"/>
    </source>
</evidence>
<comment type="catalytic activity">
    <reaction evidence="10 11">
        <text>shikimate + ATP = 3-phosphoshikimate + ADP + H(+)</text>
        <dbReference type="Rhea" id="RHEA:13121"/>
        <dbReference type="ChEBI" id="CHEBI:15378"/>
        <dbReference type="ChEBI" id="CHEBI:30616"/>
        <dbReference type="ChEBI" id="CHEBI:36208"/>
        <dbReference type="ChEBI" id="CHEBI:145989"/>
        <dbReference type="ChEBI" id="CHEBI:456216"/>
        <dbReference type="EC" id="2.7.1.71"/>
    </reaction>
</comment>
<organism evidence="12 13">
    <name type="scientific">Agromyces atrinae</name>
    <dbReference type="NCBI Taxonomy" id="592376"/>
    <lineage>
        <taxon>Bacteria</taxon>
        <taxon>Bacillati</taxon>
        <taxon>Actinomycetota</taxon>
        <taxon>Actinomycetes</taxon>
        <taxon>Micrococcales</taxon>
        <taxon>Microbacteriaceae</taxon>
        <taxon>Agromyces</taxon>
    </lineage>
</organism>
<feature type="binding site" evidence="11">
    <location>
        <position position="22"/>
    </location>
    <ligand>
        <name>Mg(2+)</name>
        <dbReference type="ChEBI" id="CHEBI:18420"/>
    </ligand>
</feature>
<accession>A0A852SEI4</accession>
<keyword evidence="11" id="KW-0460">Magnesium</keyword>
<dbReference type="Pfam" id="PF01202">
    <property type="entry name" value="SKI"/>
    <property type="match status" value="1"/>
</dbReference>
<gene>
    <name evidence="11" type="primary">aroK</name>
    <name evidence="12" type="ORF">BJ972_000414</name>
</gene>
<comment type="subunit">
    <text evidence="11">Monomer.</text>
</comment>
<dbReference type="EC" id="2.7.1.71" evidence="3 11"/>
<dbReference type="GO" id="GO:0004765">
    <property type="term" value="F:shikimate kinase activity"/>
    <property type="evidence" value="ECO:0007669"/>
    <property type="project" value="UniProtKB-UniRule"/>
</dbReference>
<evidence type="ECO:0000256" key="9">
    <source>
        <dbReference type="ARBA" id="ARBA00023141"/>
    </source>
</evidence>
<comment type="caution">
    <text evidence="12">The sequence shown here is derived from an EMBL/GenBank/DDBJ whole genome shotgun (WGS) entry which is preliminary data.</text>
</comment>
<dbReference type="CDD" id="cd00464">
    <property type="entry name" value="SK"/>
    <property type="match status" value="1"/>
</dbReference>
<evidence type="ECO:0000256" key="4">
    <source>
        <dbReference type="ARBA" id="ARBA00022605"/>
    </source>
</evidence>
<dbReference type="PANTHER" id="PTHR21087:SF16">
    <property type="entry name" value="SHIKIMATE KINASE 1, CHLOROPLASTIC"/>
    <property type="match status" value="1"/>
</dbReference>
<evidence type="ECO:0000256" key="1">
    <source>
        <dbReference type="ARBA" id="ARBA00004842"/>
    </source>
</evidence>
<keyword evidence="11" id="KW-0479">Metal-binding</keyword>
<dbReference type="EMBL" id="JACCBI010000001">
    <property type="protein sequence ID" value="NYD65895.1"/>
    <property type="molecule type" value="Genomic_DNA"/>
</dbReference>
<comment type="function">
    <text evidence="11">Catalyzes the specific phosphorylation of the 3-hydroxyl group of shikimic acid using ATP as a cosubstrate.</text>
</comment>
<dbReference type="GO" id="GO:0009423">
    <property type="term" value="P:chorismate biosynthetic process"/>
    <property type="evidence" value="ECO:0007669"/>
    <property type="project" value="UniProtKB-UniRule"/>
</dbReference>